<evidence type="ECO:0000313" key="6">
    <source>
        <dbReference type="EMBL" id="PSN69568.1"/>
    </source>
</evidence>
<dbReference type="Gene3D" id="3.40.50.720">
    <property type="entry name" value="NAD(P)-binding Rossmann-like Domain"/>
    <property type="match status" value="1"/>
</dbReference>
<protein>
    <submittedName>
        <fullName evidence="6">Short chain dehydrogenase</fullName>
    </submittedName>
</protein>
<gene>
    <name evidence="6" type="ORF">BS50DRAFT_487892</name>
</gene>
<dbReference type="InterPro" id="IPR020904">
    <property type="entry name" value="Sc_DH/Rdtase_CS"/>
</dbReference>
<reference evidence="6 7" key="1">
    <citation type="journal article" date="2018" name="Front. Microbiol.">
        <title>Genome-Wide Analysis of Corynespora cassiicola Leaf Fall Disease Putative Effectors.</title>
        <authorList>
            <person name="Lopez D."/>
            <person name="Ribeiro S."/>
            <person name="Label P."/>
            <person name="Fumanal B."/>
            <person name="Venisse J.S."/>
            <person name="Kohler A."/>
            <person name="de Oliveira R.R."/>
            <person name="Labutti K."/>
            <person name="Lipzen A."/>
            <person name="Lail K."/>
            <person name="Bauer D."/>
            <person name="Ohm R.A."/>
            <person name="Barry K.W."/>
            <person name="Spatafora J."/>
            <person name="Grigoriev I.V."/>
            <person name="Martin F.M."/>
            <person name="Pujade-Renaud V."/>
        </authorList>
    </citation>
    <scope>NUCLEOTIDE SEQUENCE [LARGE SCALE GENOMIC DNA]</scope>
    <source>
        <strain evidence="6 7">Philippines</strain>
    </source>
</reference>
<evidence type="ECO:0000256" key="5">
    <source>
        <dbReference type="SAM" id="Phobius"/>
    </source>
</evidence>
<accession>A0A2T2NWV0</accession>
<dbReference type="Proteomes" id="UP000240883">
    <property type="component" value="Unassembled WGS sequence"/>
</dbReference>
<dbReference type="PIRSF" id="PIRSF000126">
    <property type="entry name" value="11-beta-HSD1"/>
    <property type="match status" value="1"/>
</dbReference>
<feature type="transmembrane region" description="Helical" evidence="5">
    <location>
        <begin position="20"/>
        <end position="46"/>
    </location>
</feature>
<comment type="subcellular location">
    <subcellularLocation>
        <location evidence="1">Endoplasmic reticulum</location>
    </subcellularLocation>
</comment>
<dbReference type="Pfam" id="PF00106">
    <property type="entry name" value="adh_short"/>
    <property type="match status" value="1"/>
</dbReference>
<keyword evidence="5" id="KW-0472">Membrane</keyword>
<evidence type="ECO:0000256" key="4">
    <source>
        <dbReference type="ARBA" id="ARBA00023002"/>
    </source>
</evidence>
<name>A0A2T2NWV0_CORCC</name>
<dbReference type="InterPro" id="IPR036291">
    <property type="entry name" value="NAD(P)-bd_dom_sf"/>
</dbReference>
<organism evidence="6 7">
    <name type="scientific">Corynespora cassiicola Philippines</name>
    <dbReference type="NCBI Taxonomy" id="1448308"/>
    <lineage>
        <taxon>Eukaryota</taxon>
        <taxon>Fungi</taxon>
        <taxon>Dikarya</taxon>
        <taxon>Ascomycota</taxon>
        <taxon>Pezizomycotina</taxon>
        <taxon>Dothideomycetes</taxon>
        <taxon>Pleosporomycetidae</taxon>
        <taxon>Pleosporales</taxon>
        <taxon>Corynesporascaceae</taxon>
        <taxon>Corynespora</taxon>
    </lineage>
</organism>
<dbReference type="EMBL" id="KZ678132">
    <property type="protein sequence ID" value="PSN69568.1"/>
    <property type="molecule type" value="Genomic_DNA"/>
</dbReference>
<dbReference type="OrthoDB" id="47007at2759"/>
<dbReference type="PANTHER" id="PTHR43899">
    <property type="entry name" value="RH59310P"/>
    <property type="match status" value="1"/>
</dbReference>
<dbReference type="PROSITE" id="PS00061">
    <property type="entry name" value="ADH_SHORT"/>
    <property type="match status" value="1"/>
</dbReference>
<keyword evidence="7" id="KW-1185">Reference proteome</keyword>
<dbReference type="PRINTS" id="PR00081">
    <property type="entry name" value="GDHRDH"/>
</dbReference>
<keyword evidence="3" id="KW-0521">NADP</keyword>
<proteinExistence type="inferred from homology"/>
<sequence length="331" mass="36384">MVTRKISNTPDIIPGRPTVITTLAAIGSLWSVYQLYNLASLIYLNFLRPGSLDKYRQDAVPAWALITGASDGIGKGFAEELCARGFNVVLHGRNESKLQAVKDEFLKQWPQREIKLLVLDAEVGARSPSALNSAVKQITNLNLKVLINNVGGSGGLKPAWKAFHQRTAEETLKFIDLNTTFPTEITRTLLPQIIKNQPTLIMNIGSVTSEVPCAYGSVYSGTKAYIKAWSRSLSLEVKGEGHNVEVMGILVGSVSSGSQPAPITFFCPTSRCMARYSLDKVGCGKDVLWGYWPHHLEFGVIMSLPTAIMKKIILGYALEEKINEERDMKAQ</sequence>
<dbReference type="InterPro" id="IPR002347">
    <property type="entry name" value="SDR_fam"/>
</dbReference>
<evidence type="ECO:0000313" key="7">
    <source>
        <dbReference type="Proteomes" id="UP000240883"/>
    </source>
</evidence>
<keyword evidence="5" id="KW-0812">Transmembrane</keyword>
<dbReference type="InterPro" id="IPR051019">
    <property type="entry name" value="VLCFA-Steroid_DH"/>
</dbReference>
<dbReference type="GO" id="GO:0016491">
    <property type="term" value="F:oxidoreductase activity"/>
    <property type="evidence" value="ECO:0007669"/>
    <property type="project" value="UniProtKB-KW"/>
</dbReference>
<dbReference type="AlphaFoldDB" id="A0A2T2NWV0"/>
<dbReference type="GO" id="GO:0005783">
    <property type="term" value="C:endoplasmic reticulum"/>
    <property type="evidence" value="ECO:0007669"/>
    <property type="project" value="UniProtKB-SubCell"/>
</dbReference>
<dbReference type="SUPFAM" id="SSF51735">
    <property type="entry name" value="NAD(P)-binding Rossmann-fold domains"/>
    <property type="match status" value="1"/>
</dbReference>
<keyword evidence="4" id="KW-0560">Oxidoreductase</keyword>
<evidence type="ECO:0000256" key="2">
    <source>
        <dbReference type="ARBA" id="ARBA00006484"/>
    </source>
</evidence>
<evidence type="ECO:0000256" key="3">
    <source>
        <dbReference type="ARBA" id="ARBA00022857"/>
    </source>
</evidence>
<evidence type="ECO:0000256" key="1">
    <source>
        <dbReference type="ARBA" id="ARBA00004240"/>
    </source>
</evidence>
<keyword evidence="5" id="KW-1133">Transmembrane helix</keyword>
<comment type="similarity">
    <text evidence="2">Belongs to the short-chain dehydrogenases/reductases (SDR) family.</text>
</comment>
<dbReference type="STRING" id="1448308.A0A2T2NWV0"/>
<dbReference type="PANTHER" id="PTHR43899:SF13">
    <property type="entry name" value="RH59310P"/>
    <property type="match status" value="1"/>
</dbReference>